<accession>A0A0E9SW97</accession>
<proteinExistence type="predicted"/>
<name>A0A0E9SW97_ANGAN</name>
<reference evidence="1" key="2">
    <citation type="journal article" date="2015" name="Fish Shellfish Immunol.">
        <title>Early steps in the European eel (Anguilla anguilla)-Vibrio vulnificus interaction in the gills: Role of the RtxA13 toxin.</title>
        <authorList>
            <person name="Callol A."/>
            <person name="Pajuelo D."/>
            <person name="Ebbesson L."/>
            <person name="Teles M."/>
            <person name="MacKenzie S."/>
            <person name="Amaro C."/>
        </authorList>
    </citation>
    <scope>NUCLEOTIDE SEQUENCE</scope>
</reference>
<dbReference type="EMBL" id="GBXM01063006">
    <property type="protein sequence ID" value="JAH45571.1"/>
    <property type="molecule type" value="Transcribed_RNA"/>
</dbReference>
<protein>
    <submittedName>
        <fullName evidence="1">Uncharacterized protein</fullName>
    </submittedName>
</protein>
<reference evidence="1" key="1">
    <citation type="submission" date="2014-11" db="EMBL/GenBank/DDBJ databases">
        <authorList>
            <person name="Amaro Gonzalez C."/>
        </authorList>
    </citation>
    <scope>NUCLEOTIDE SEQUENCE</scope>
</reference>
<organism evidence="1">
    <name type="scientific">Anguilla anguilla</name>
    <name type="common">European freshwater eel</name>
    <name type="synonym">Muraena anguilla</name>
    <dbReference type="NCBI Taxonomy" id="7936"/>
    <lineage>
        <taxon>Eukaryota</taxon>
        <taxon>Metazoa</taxon>
        <taxon>Chordata</taxon>
        <taxon>Craniata</taxon>
        <taxon>Vertebrata</taxon>
        <taxon>Euteleostomi</taxon>
        <taxon>Actinopterygii</taxon>
        <taxon>Neopterygii</taxon>
        <taxon>Teleostei</taxon>
        <taxon>Anguilliformes</taxon>
        <taxon>Anguillidae</taxon>
        <taxon>Anguilla</taxon>
    </lineage>
</organism>
<evidence type="ECO:0000313" key="1">
    <source>
        <dbReference type="EMBL" id="JAH45571.1"/>
    </source>
</evidence>
<sequence length="12" mass="1641">MQFIFLYFKYLQ</sequence>